<feature type="transmembrane region" description="Helical" evidence="8">
    <location>
        <begin position="56"/>
        <end position="82"/>
    </location>
</feature>
<feature type="transmembrane region" description="Helical" evidence="8">
    <location>
        <begin position="242"/>
        <end position="263"/>
    </location>
</feature>
<evidence type="ECO:0000256" key="1">
    <source>
        <dbReference type="ARBA" id="ARBA00004651"/>
    </source>
</evidence>
<dbReference type="RefSeq" id="WP_377397751.1">
    <property type="nucleotide sequence ID" value="NZ_JBHUEQ010000006.1"/>
</dbReference>
<evidence type="ECO:0000256" key="5">
    <source>
        <dbReference type="ARBA" id="ARBA00022692"/>
    </source>
</evidence>
<evidence type="ECO:0000256" key="4">
    <source>
        <dbReference type="ARBA" id="ARBA00022475"/>
    </source>
</evidence>
<dbReference type="SUPFAM" id="SSF161098">
    <property type="entry name" value="MetI-like"/>
    <property type="match status" value="1"/>
</dbReference>
<feature type="transmembrane region" description="Helical" evidence="8">
    <location>
        <begin position="186"/>
        <end position="207"/>
    </location>
</feature>
<dbReference type="PANTHER" id="PTHR42929">
    <property type="entry name" value="INNER MEMBRANE ABC TRANSPORTER PERMEASE PROTEIN YDCU-RELATED-RELATED"/>
    <property type="match status" value="1"/>
</dbReference>
<dbReference type="PROSITE" id="PS50928">
    <property type="entry name" value="ABC_TM1"/>
    <property type="match status" value="1"/>
</dbReference>
<dbReference type="Gene3D" id="1.10.3720.10">
    <property type="entry name" value="MetI-like"/>
    <property type="match status" value="1"/>
</dbReference>
<evidence type="ECO:0000259" key="9">
    <source>
        <dbReference type="PROSITE" id="PS50928"/>
    </source>
</evidence>
<sequence>MIKRLSPWLLVAPATLLVLLFLIFPVGTTLLATFTDSKGWLAPYLSFFNSGFRRNVLYRTIEVSLITTVISVILGFIAAYVVAHMPGRLKSIMIIAAVFPLLTGVVVRSFAWLILLGKNGILNTVLLKLGLITEPLSMLYTQGAVIAAMVYLFVPLMILTLAGVLEGIPKDVLEAASSLGATPLAVFGQVILPLAMPGIIIGAVLVFTGSFTSYATPQLLGGERQMMMGTFLYQRAMVTFDWTGASTIAAIMVVVTIAIVVLMTRIARRMNPMAA</sequence>
<evidence type="ECO:0000256" key="7">
    <source>
        <dbReference type="ARBA" id="ARBA00023136"/>
    </source>
</evidence>
<dbReference type="InterPro" id="IPR035906">
    <property type="entry name" value="MetI-like_sf"/>
</dbReference>
<dbReference type="CDD" id="cd06261">
    <property type="entry name" value="TM_PBP2"/>
    <property type="match status" value="1"/>
</dbReference>
<organism evidence="10 11">
    <name type="scientific">Rhizobium helianthi</name>
    <dbReference type="NCBI Taxonomy" id="1132695"/>
    <lineage>
        <taxon>Bacteria</taxon>
        <taxon>Pseudomonadati</taxon>
        <taxon>Pseudomonadota</taxon>
        <taxon>Alphaproteobacteria</taxon>
        <taxon>Hyphomicrobiales</taxon>
        <taxon>Rhizobiaceae</taxon>
        <taxon>Rhizobium/Agrobacterium group</taxon>
        <taxon>Rhizobium</taxon>
    </lineage>
</organism>
<name>A0ABW4M0M2_9HYPH</name>
<keyword evidence="3 8" id="KW-0813">Transport</keyword>
<dbReference type="Proteomes" id="UP001597322">
    <property type="component" value="Unassembled WGS sequence"/>
</dbReference>
<dbReference type="Pfam" id="PF00528">
    <property type="entry name" value="BPD_transp_1"/>
    <property type="match status" value="1"/>
</dbReference>
<reference evidence="11" key="1">
    <citation type="journal article" date="2019" name="Int. J. Syst. Evol. Microbiol.">
        <title>The Global Catalogue of Microorganisms (GCM) 10K type strain sequencing project: providing services to taxonomists for standard genome sequencing and annotation.</title>
        <authorList>
            <consortium name="The Broad Institute Genomics Platform"/>
            <consortium name="The Broad Institute Genome Sequencing Center for Infectious Disease"/>
            <person name="Wu L."/>
            <person name="Ma J."/>
        </authorList>
    </citation>
    <scope>NUCLEOTIDE SEQUENCE [LARGE SCALE GENOMIC DNA]</scope>
    <source>
        <strain evidence="11">CG52</strain>
    </source>
</reference>
<proteinExistence type="inferred from homology"/>
<comment type="subcellular location">
    <subcellularLocation>
        <location evidence="1 8">Cell membrane</location>
        <topology evidence="1 8">Multi-pass membrane protein</topology>
    </subcellularLocation>
</comment>
<feature type="domain" description="ABC transmembrane type-1" evidence="9">
    <location>
        <begin position="57"/>
        <end position="263"/>
    </location>
</feature>
<protein>
    <submittedName>
        <fullName evidence="10">ABC transporter permease</fullName>
    </submittedName>
</protein>
<evidence type="ECO:0000313" key="11">
    <source>
        <dbReference type="Proteomes" id="UP001597322"/>
    </source>
</evidence>
<evidence type="ECO:0000313" key="10">
    <source>
        <dbReference type="EMBL" id="MFD1744978.1"/>
    </source>
</evidence>
<keyword evidence="5 8" id="KW-0812">Transmembrane</keyword>
<evidence type="ECO:0000256" key="6">
    <source>
        <dbReference type="ARBA" id="ARBA00022989"/>
    </source>
</evidence>
<comment type="similarity">
    <text evidence="2">Belongs to the binding-protein-dependent transport system permease family. CysTW subfamily.</text>
</comment>
<evidence type="ECO:0000256" key="2">
    <source>
        <dbReference type="ARBA" id="ARBA00007069"/>
    </source>
</evidence>
<feature type="transmembrane region" description="Helical" evidence="8">
    <location>
        <begin position="94"/>
        <end position="117"/>
    </location>
</feature>
<dbReference type="InterPro" id="IPR000515">
    <property type="entry name" value="MetI-like"/>
</dbReference>
<feature type="transmembrane region" description="Helical" evidence="8">
    <location>
        <begin position="137"/>
        <end position="165"/>
    </location>
</feature>
<evidence type="ECO:0000256" key="3">
    <source>
        <dbReference type="ARBA" id="ARBA00022448"/>
    </source>
</evidence>
<dbReference type="EMBL" id="JBHUEQ010000006">
    <property type="protein sequence ID" value="MFD1744978.1"/>
    <property type="molecule type" value="Genomic_DNA"/>
</dbReference>
<gene>
    <name evidence="10" type="ORF">ACFSE1_05825</name>
</gene>
<evidence type="ECO:0000256" key="8">
    <source>
        <dbReference type="RuleBase" id="RU363032"/>
    </source>
</evidence>
<accession>A0ABW4M0M2</accession>
<keyword evidence="4" id="KW-1003">Cell membrane</keyword>
<keyword evidence="6 8" id="KW-1133">Transmembrane helix</keyword>
<keyword evidence="7 8" id="KW-0472">Membrane</keyword>
<comment type="caution">
    <text evidence="10">The sequence shown here is derived from an EMBL/GenBank/DDBJ whole genome shotgun (WGS) entry which is preliminary data.</text>
</comment>
<dbReference type="PANTHER" id="PTHR42929:SF1">
    <property type="entry name" value="INNER MEMBRANE ABC TRANSPORTER PERMEASE PROTEIN YDCU-RELATED"/>
    <property type="match status" value="1"/>
</dbReference>
<keyword evidence="11" id="KW-1185">Reference proteome</keyword>